<dbReference type="Gene3D" id="1.10.3730.20">
    <property type="match status" value="1"/>
</dbReference>
<feature type="domain" description="EamA" evidence="7">
    <location>
        <begin position="152"/>
        <end position="281"/>
    </location>
</feature>
<dbReference type="InterPro" id="IPR000620">
    <property type="entry name" value="EamA_dom"/>
</dbReference>
<feature type="transmembrane region" description="Helical" evidence="6">
    <location>
        <begin position="182"/>
        <end position="201"/>
    </location>
</feature>
<sequence length="296" mass="31896">MRYYALPLLAVLIYSGNTVVTRLAADVISPAAITFYRWFFAALLLTPFVAAGAWRNRQRIYPHLGKLAVLGILGMVLYQGLAYIAGKSTPATNMGIIASLIPLMTVLLSMPLLREPPTTGALAGGLLSLTGLVVLIGHGSPAALLSAGIGQGDLIMLAASFAYAAYGVLVRKWAVPLPIWQSLYVQIWWAVLFLLPFFLSGPLEPLTARNMPFILYATIPTSILAPYLWMLALKLLGASQASIFLNLVPLLTALIAILWAGERLEYYHCIGGALILAGVALAQRLKRPLGKWAPVT</sequence>
<feature type="transmembrane region" description="Helical" evidence="6">
    <location>
        <begin position="67"/>
        <end position="85"/>
    </location>
</feature>
<reference evidence="8 9" key="1">
    <citation type="journal article" date="2016" name="Antonie Van Leeuwenhoek">
        <title>Dongia soli sp. nov., isolated from soil from Dokdo, Korea.</title>
        <authorList>
            <person name="Kim D.U."/>
            <person name="Lee H."/>
            <person name="Kim H."/>
            <person name="Kim S.G."/>
            <person name="Ka J.O."/>
        </authorList>
    </citation>
    <scope>NUCLEOTIDE SEQUENCE [LARGE SCALE GENOMIC DNA]</scope>
    <source>
        <strain evidence="8 9">D78</strain>
    </source>
</reference>
<proteinExistence type="predicted"/>
<organism evidence="8 9">
    <name type="scientific">Dongia soli</name>
    <dbReference type="NCBI Taxonomy" id="600628"/>
    <lineage>
        <taxon>Bacteria</taxon>
        <taxon>Pseudomonadati</taxon>
        <taxon>Pseudomonadota</taxon>
        <taxon>Alphaproteobacteria</taxon>
        <taxon>Rhodospirillales</taxon>
        <taxon>Dongiaceae</taxon>
        <taxon>Dongia</taxon>
    </lineage>
</organism>
<feature type="transmembrane region" description="Helical" evidence="6">
    <location>
        <begin position="243"/>
        <end position="260"/>
    </location>
</feature>
<keyword evidence="3 6" id="KW-0812">Transmembrane</keyword>
<feature type="transmembrane region" description="Helical" evidence="6">
    <location>
        <begin position="213"/>
        <end position="231"/>
    </location>
</feature>
<dbReference type="Pfam" id="PF00892">
    <property type="entry name" value="EamA"/>
    <property type="match status" value="2"/>
</dbReference>
<evidence type="ECO:0000259" key="7">
    <source>
        <dbReference type="Pfam" id="PF00892"/>
    </source>
</evidence>
<dbReference type="Proteomes" id="UP001279642">
    <property type="component" value="Unassembled WGS sequence"/>
</dbReference>
<evidence type="ECO:0000313" key="8">
    <source>
        <dbReference type="EMBL" id="MDY0882818.1"/>
    </source>
</evidence>
<keyword evidence="4 6" id="KW-1133">Transmembrane helix</keyword>
<gene>
    <name evidence="8" type="ORF">SMD27_08180</name>
</gene>
<keyword evidence="9" id="KW-1185">Reference proteome</keyword>
<protein>
    <submittedName>
        <fullName evidence="8">DMT family transporter</fullName>
    </submittedName>
</protein>
<feature type="transmembrane region" description="Helical" evidence="6">
    <location>
        <begin position="266"/>
        <end position="282"/>
    </location>
</feature>
<dbReference type="RefSeq" id="WP_320507879.1">
    <property type="nucleotide sequence ID" value="NZ_JAXCLW010000002.1"/>
</dbReference>
<feature type="transmembrane region" description="Helical" evidence="6">
    <location>
        <begin position="91"/>
        <end position="113"/>
    </location>
</feature>
<dbReference type="SUPFAM" id="SSF103481">
    <property type="entry name" value="Multidrug resistance efflux transporter EmrE"/>
    <property type="match status" value="2"/>
</dbReference>
<name>A0ABU5E9E4_9PROT</name>
<evidence type="ECO:0000256" key="2">
    <source>
        <dbReference type="ARBA" id="ARBA00022475"/>
    </source>
</evidence>
<comment type="caution">
    <text evidence="8">The sequence shown here is derived from an EMBL/GenBank/DDBJ whole genome shotgun (WGS) entry which is preliminary data.</text>
</comment>
<comment type="subcellular location">
    <subcellularLocation>
        <location evidence="1">Cell membrane</location>
        <topology evidence="1">Multi-pass membrane protein</topology>
    </subcellularLocation>
</comment>
<feature type="transmembrane region" description="Helical" evidence="6">
    <location>
        <begin position="120"/>
        <end position="137"/>
    </location>
</feature>
<feature type="transmembrane region" description="Helical" evidence="6">
    <location>
        <begin position="35"/>
        <end position="55"/>
    </location>
</feature>
<dbReference type="PANTHER" id="PTHR42920:SF11">
    <property type="entry name" value="INNER MEMBRANE PROTEIN YTFF"/>
    <property type="match status" value="1"/>
</dbReference>
<evidence type="ECO:0000256" key="5">
    <source>
        <dbReference type="ARBA" id="ARBA00023136"/>
    </source>
</evidence>
<feature type="transmembrane region" description="Helical" evidence="6">
    <location>
        <begin position="149"/>
        <end position="170"/>
    </location>
</feature>
<dbReference type="InterPro" id="IPR051258">
    <property type="entry name" value="Diverse_Substrate_Transporter"/>
</dbReference>
<evidence type="ECO:0000256" key="4">
    <source>
        <dbReference type="ARBA" id="ARBA00022989"/>
    </source>
</evidence>
<evidence type="ECO:0000256" key="1">
    <source>
        <dbReference type="ARBA" id="ARBA00004651"/>
    </source>
</evidence>
<evidence type="ECO:0000256" key="6">
    <source>
        <dbReference type="SAM" id="Phobius"/>
    </source>
</evidence>
<feature type="domain" description="EamA" evidence="7">
    <location>
        <begin position="5"/>
        <end position="136"/>
    </location>
</feature>
<evidence type="ECO:0000313" key="9">
    <source>
        <dbReference type="Proteomes" id="UP001279642"/>
    </source>
</evidence>
<evidence type="ECO:0000256" key="3">
    <source>
        <dbReference type="ARBA" id="ARBA00022692"/>
    </source>
</evidence>
<accession>A0ABU5E9E4</accession>
<keyword evidence="2" id="KW-1003">Cell membrane</keyword>
<keyword evidence="5 6" id="KW-0472">Membrane</keyword>
<dbReference type="EMBL" id="JAXCLW010000002">
    <property type="protein sequence ID" value="MDY0882818.1"/>
    <property type="molecule type" value="Genomic_DNA"/>
</dbReference>
<dbReference type="InterPro" id="IPR037185">
    <property type="entry name" value="EmrE-like"/>
</dbReference>
<dbReference type="PANTHER" id="PTHR42920">
    <property type="entry name" value="OS03G0707200 PROTEIN-RELATED"/>
    <property type="match status" value="1"/>
</dbReference>